<sequence>MTMCNLTDERERVGRYIYYNLLLELCSFIYNNYMTFPHRRRSRRDRMLNTPFTSPHIVPALPYTHVTLCTEEIIPYEVEAH</sequence>
<keyword evidence="1" id="KW-0812">Transmembrane</keyword>
<dbReference type="Proteomes" id="UP000824782">
    <property type="component" value="Unassembled WGS sequence"/>
</dbReference>
<keyword evidence="1" id="KW-0472">Membrane</keyword>
<reference evidence="2" key="1">
    <citation type="thesis" date="2020" institute="ProQuest LLC" country="789 East Eisenhower Parkway, Ann Arbor, MI, USA">
        <title>Comparative Genomics and Chromosome Evolution.</title>
        <authorList>
            <person name="Mudd A.B."/>
        </authorList>
    </citation>
    <scope>NUCLEOTIDE SEQUENCE</scope>
    <source>
        <strain evidence="2">237g6f4</strain>
        <tissue evidence="2">Blood</tissue>
    </source>
</reference>
<dbReference type="AlphaFoldDB" id="A0AAV7AVZ3"/>
<keyword evidence="1" id="KW-1133">Transmembrane helix</keyword>
<dbReference type="EMBL" id="WNYA01000007">
    <property type="protein sequence ID" value="KAG8564137.1"/>
    <property type="molecule type" value="Genomic_DNA"/>
</dbReference>
<keyword evidence="3" id="KW-1185">Reference proteome</keyword>
<evidence type="ECO:0000256" key="1">
    <source>
        <dbReference type="SAM" id="Phobius"/>
    </source>
</evidence>
<comment type="caution">
    <text evidence="2">The sequence shown here is derived from an EMBL/GenBank/DDBJ whole genome shotgun (WGS) entry which is preliminary data.</text>
</comment>
<evidence type="ECO:0000313" key="3">
    <source>
        <dbReference type="Proteomes" id="UP000824782"/>
    </source>
</evidence>
<name>A0AAV7AVZ3_ENGPU</name>
<accession>A0AAV7AVZ3</accession>
<gene>
    <name evidence="2" type="ORF">GDO81_016341</name>
</gene>
<evidence type="ECO:0000313" key="2">
    <source>
        <dbReference type="EMBL" id="KAG8564137.1"/>
    </source>
</evidence>
<organism evidence="2 3">
    <name type="scientific">Engystomops pustulosus</name>
    <name type="common">Tungara frog</name>
    <name type="synonym">Physalaemus pustulosus</name>
    <dbReference type="NCBI Taxonomy" id="76066"/>
    <lineage>
        <taxon>Eukaryota</taxon>
        <taxon>Metazoa</taxon>
        <taxon>Chordata</taxon>
        <taxon>Craniata</taxon>
        <taxon>Vertebrata</taxon>
        <taxon>Euteleostomi</taxon>
        <taxon>Amphibia</taxon>
        <taxon>Batrachia</taxon>
        <taxon>Anura</taxon>
        <taxon>Neobatrachia</taxon>
        <taxon>Hyloidea</taxon>
        <taxon>Leptodactylidae</taxon>
        <taxon>Leiuperinae</taxon>
        <taxon>Engystomops</taxon>
    </lineage>
</organism>
<proteinExistence type="predicted"/>
<feature type="transmembrane region" description="Helical" evidence="1">
    <location>
        <begin position="16"/>
        <end position="36"/>
    </location>
</feature>
<protein>
    <submittedName>
        <fullName evidence="2">Uncharacterized protein</fullName>
    </submittedName>
</protein>